<name>A0A8S5UUY5_9CAUD</name>
<feature type="compositionally biased region" description="Gly residues" evidence="2">
    <location>
        <begin position="180"/>
        <end position="192"/>
    </location>
</feature>
<accession>A0A8S5UUY5</accession>
<feature type="region of interest" description="Disordered" evidence="2">
    <location>
        <begin position="161"/>
        <end position="228"/>
    </location>
</feature>
<organism evidence="3">
    <name type="scientific">Siphoviridae sp. ctaDn21</name>
    <dbReference type="NCBI Taxonomy" id="2825563"/>
    <lineage>
        <taxon>Viruses</taxon>
        <taxon>Duplodnaviria</taxon>
        <taxon>Heunggongvirae</taxon>
        <taxon>Uroviricota</taxon>
        <taxon>Caudoviricetes</taxon>
    </lineage>
</organism>
<evidence type="ECO:0000256" key="1">
    <source>
        <dbReference type="SAM" id="Coils"/>
    </source>
</evidence>
<protein>
    <submittedName>
        <fullName evidence="3">Minor structural protein</fullName>
    </submittedName>
</protein>
<feature type="coiled-coil region" evidence="1">
    <location>
        <begin position="50"/>
        <end position="77"/>
    </location>
</feature>
<evidence type="ECO:0000256" key="2">
    <source>
        <dbReference type="SAM" id="MobiDB-lite"/>
    </source>
</evidence>
<dbReference type="Pfam" id="PF06810">
    <property type="entry name" value="Phage_scaffold"/>
    <property type="match status" value="1"/>
</dbReference>
<dbReference type="InterPro" id="IPR009636">
    <property type="entry name" value="SCAF"/>
</dbReference>
<proteinExistence type="predicted"/>
<feature type="compositionally biased region" description="Low complexity" evidence="2">
    <location>
        <begin position="213"/>
        <end position="228"/>
    </location>
</feature>
<sequence>MAYQLEDLLKGLDEPTIKNVTEHVKAKAKELDAKLFIDGDGQHYVPHARFDEVVQQRDQANNSIEQYKTQVSTLSKQVEDGSDAQATIQTLQGQLEAQTQIAKSAAVTSALHPLITDSIAPAADILGFMNLDDITVDDKGNVKGLEDQLKSLRESRKYLFKETPKDEETPNPESSHKGASGTGKPGNSGRVGAGVPEPREVGAFGKQLAESLAQSQSATGQQQATFFK</sequence>
<dbReference type="EMBL" id="BK016144">
    <property type="protein sequence ID" value="DAF98259.1"/>
    <property type="molecule type" value="Genomic_DNA"/>
</dbReference>
<reference evidence="3" key="1">
    <citation type="journal article" date="2021" name="Proc. Natl. Acad. Sci. U.S.A.">
        <title>A Catalog of Tens of Thousands of Viruses from Human Metagenomes Reveals Hidden Associations with Chronic Diseases.</title>
        <authorList>
            <person name="Tisza M.J."/>
            <person name="Buck C.B."/>
        </authorList>
    </citation>
    <scope>NUCLEOTIDE SEQUENCE</scope>
    <source>
        <strain evidence="3">CtaDn21</strain>
    </source>
</reference>
<dbReference type="GO" id="GO:0019069">
    <property type="term" value="P:viral capsid assembly"/>
    <property type="evidence" value="ECO:0007669"/>
    <property type="project" value="InterPro"/>
</dbReference>
<keyword evidence="1" id="KW-0175">Coiled coil</keyword>
<evidence type="ECO:0000313" key="3">
    <source>
        <dbReference type="EMBL" id="DAF98259.1"/>
    </source>
</evidence>